<keyword evidence="12" id="KW-1185">Reference proteome</keyword>
<comment type="caution">
    <text evidence="11">The sequence shown here is derived from an EMBL/GenBank/DDBJ whole genome shotgun (WGS) entry which is preliminary data.</text>
</comment>
<evidence type="ECO:0000313" key="11">
    <source>
        <dbReference type="EMBL" id="KAJ7970770.1"/>
    </source>
</evidence>
<keyword evidence="5 9" id="KW-0560">Oxidoreductase</keyword>
<evidence type="ECO:0000313" key="12">
    <source>
        <dbReference type="Proteomes" id="UP001163823"/>
    </source>
</evidence>
<comment type="cofactor">
    <cofactor evidence="1 8">
        <name>heme</name>
        <dbReference type="ChEBI" id="CHEBI:30413"/>
    </cofactor>
</comment>
<name>A0AAD7PX64_QUISA</name>
<evidence type="ECO:0000256" key="4">
    <source>
        <dbReference type="ARBA" id="ARBA00022723"/>
    </source>
</evidence>
<evidence type="ECO:0000256" key="7">
    <source>
        <dbReference type="ARBA" id="ARBA00023033"/>
    </source>
</evidence>
<keyword evidence="10" id="KW-1133">Transmembrane helix</keyword>
<gene>
    <name evidence="11" type="ORF">O6P43_008899</name>
</gene>
<evidence type="ECO:0000256" key="9">
    <source>
        <dbReference type="RuleBase" id="RU000461"/>
    </source>
</evidence>
<dbReference type="Pfam" id="PF00067">
    <property type="entry name" value="p450"/>
    <property type="match status" value="1"/>
</dbReference>
<evidence type="ECO:0000256" key="3">
    <source>
        <dbReference type="ARBA" id="ARBA00022617"/>
    </source>
</evidence>
<dbReference type="GO" id="GO:0004497">
    <property type="term" value="F:monooxygenase activity"/>
    <property type="evidence" value="ECO:0007669"/>
    <property type="project" value="UniProtKB-KW"/>
</dbReference>
<feature type="binding site" description="axial binding residue" evidence="8">
    <location>
        <position position="447"/>
    </location>
    <ligand>
        <name>heme</name>
        <dbReference type="ChEBI" id="CHEBI:30413"/>
    </ligand>
    <ligandPart>
        <name>Fe</name>
        <dbReference type="ChEBI" id="CHEBI:18248"/>
    </ligandPart>
</feature>
<evidence type="ECO:0000256" key="6">
    <source>
        <dbReference type="ARBA" id="ARBA00023004"/>
    </source>
</evidence>
<sequence length="501" mass="58459">MVGYAEILVAFLFFLFLFLFHWIRYRNSPITNWPVVGMLPGILSNAWRIHDYATLLLKHHGGTMEVRGPSFTNMNFVMTSDHRNVHHLTGKHSSNYERGAEYHEIFEILGDGIFNSKLEIWKSNRRMIHSLLTHSKFELFLEKTIQKKVDSCLIPVLDYISQEELEFDLQDVFHRYTFDRICCLVLGFDPECLSIRFPEVSYQKAFTKLEEIIFLRHIVPRSFWKLQKWLQIGQEKKLTEAQKIVDQFIYERIEISKRKIRKEKNEEAPLFDMLTAYIEEEEMGQKGDKFLRDSALNLLVAGRDSMSAGLSWFFWLVATHPSVESKILEEMKGRFASKEADWRSVLGMNEVSKLVYLHAAICESLRLFPPVPYLHVCAINPDILPSGHRINPNIKLYYSLYAMGRMEETWGEDCLEFKPERWISEEGGIKHIPSYKFIAFSTGPRSCLGKETTMIEMKMVATAVLWNYQIKVVKSHSVSPNVSVVLHMEHGLKVKLTKRFV</sequence>
<dbReference type="AlphaFoldDB" id="A0AAD7PX64"/>
<dbReference type="Proteomes" id="UP001163823">
    <property type="component" value="Chromosome 4"/>
</dbReference>
<evidence type="ECO:0000256" key="1">
    <source>
        <dbReference type="ARBA" id="ARBA00001971"/>
    </source>
</evidence>
<dbReference type="KEGG" id="qsa:O6P43_008899"/>
<dbReference type="InterPro" id="IPR017972">
    <property type="entry name" value="Cyt_P450_CS"/>
</dbReference>
<dbReference type="InterPro" id="IPR036396">
    <property type="entry name" value="Cyt_P450_sf"/>
</dbReference>
<dbReference type="PRINTS" id="PR00463">
    <property type="entry name" value="EP450I"/>
</dbReference>
<dbReference type="EMBL" id="JARAOO010000004">
    <property type="protein sequence ID" value="KAJ7970770.1"/>
    <property type="molecule type" value="Genomic_DNA"/>
</dbReference>
<evidence type="ECO:0000256" key="5">
    <source>
        <dbReference type="ARBA" id="ARBA00023002"/>
    </source>
</evidence>
<feature type="transmembrane region" description="Helical" evidence="10">
    <location>
        <begin position="7"/>
        <end position="25"/>
    </location>
</feature>
<reference evidence="11" key="1">
    <citation type="journal article" date="2023" name="Science">
        <title>Elucidation of the pathway for biosynthesis of saponin adjuvants from the soapbark tree.</title>
        <authorList>
            <person name="Reed J."/>
            <person name="Orme A."/>
            <person name="El-Demerdash A."/>
            <person name="Owen C."/>
            <person name="Martin L.B.B."/>
            <person name="Misra R.C."/>
            <person name="Kikuchi S."/>
            <person name="Rejzek M."/>
            <person name="Martin A.C."/>
            <person name="Harkess A."/>
            <person name="Leebens-Mack J."/>
            <person name="Louveau T."/>
            <person name="Stephenson M.J."/>
            <person name="Osbourn A."/>
        </authorList>
    </citation>
    <scope>NUCLEOTIDE SEQUENCE</scope>
    <source>
        <strain evidence="11">S10</strain>
    </source>
</reference>
<evidence type="ECO:0000256" key="10">
    <source>
        <dbReference type="SAM" id="Phobius"/>
    </source>
</evidence>
<keyword evidence="3 8" id="KW-0349">Heme</keyword>
<evidence type="ECO:0000256" key="8">
    <source>
        <dbReference type="PIRSR" id="PIRSR602401-1"/>
    </source>
</evidence>
<keyword evidence="10" id="KW-0472">Membrane</keyword>
<dbReference type="GO" id="GO:0006629">
    <property type="term" value="P:lipid metabolic process"/>
    <property type="evidence" value="ECO:0007669"/>
    <property type="project" value="UniProtKB-ARBA"/>
</dbReference>
<dbReference type="GO" id="GO:0020037">
    <property type="term" value="F:heme binding"/>
    <property type="evidence" value="ECO:0007669"/>
    <property type="project" value="InterPro"/>
</dbReference>
<dbReference type="Gene3D" id="1.10.630.10">
    <property type="entry name" value="Cytochrome P450"/>
    <property type="match status" value="1"/>
</dbReference>
<protein>
    <submittedName>
        <fullName evidence="11">Cytochrome P450 family protein</fullName>
    </submittedName>
</protein>
<dbReference type="PRINTS" id="PR00385">
    <property type="entry name" value="P450"/>
</dbReference>
<keyword evidence="10" id="KW-0812">Transmembrane</keyword>
<dbReference type="InterPro" id="IPR001128">
    <property type="entry name" value="Cyt_P450"/>
</dbReference>
<proteinExistence type="inferred from homology"/>
<dbReference type="PANTHER" id="PTHR24296">
    <property type="entry name" value="CYTOCHROME P450"/>
    <property type="match status" value="1"/>
</dbReference>
<evidence type="ECO:0000256" key="2">
    <source>
        <dbReference type="ARBA" id="ARBA00010617"/>
    </source>
</evidence>
<accession>A0AAD7PX64</accession>
<dbReference type="PROSITE" id="PS00086">
    <property type="entry name" value="CYTOCHROME_P450"/>
    <property type="match status" value="1"/>
</dbReference>
<dbReference type="GO" id="GO:0016705">
    <property type="term" value="F:oxidoreductase activity, acting on paired donors, with incorporation or reduction of molecular oxygen"/>
    <property type="evidence" value="ECO:0007669"/>
    <property type="project" value="InterPro"/>
</dbReference>
<dbReference type="GO" id="GO:0005506">
    <property type="term" value="F:iron ion binding"/>
    <property type="evidence" value="ECO:0007669"/>
    <property type="project" value="InterPro"/>
</dbReference>
<dbReference type="CDD" id="cd11064">
    <property type="entry name" value="CYP86A"/>
    <property type="match status" value="1"/>
</dbReference>
<comment type="similarity">
    <text evidence="2 9">Belongs to the cytochrome P450 family.</text>
</comment>
<keyword evidence="4 8" id="KW-0479">Metal-binding</keyword>
<keyword evidence="6 8" id="KW-0408">Iron</keyword>
<dbReference type="InterPro" id="IPR002401">
    <property type="entry name" value="Cyt_P450_E_grp-I"/>
</dbReference>
<keyword evidence="7 9" id="KW-0503">Monooxygenase</keyword>
<dbReference type="SUPFAM" id="SSF48264">
    <property type="entry name" value="Cytochrome P450"/>
    <property type="match status" value="1"/>
</dbReference>
<organism evidence="11 12">
    <name type="scientific">Quillaja saponaria</name>
    <name type="common">Soap bark tree</name>
    <dbReference type="NCBI Taxonomy" id="32244"/>
    <lineage>
        <taxon>Eukaryota</taxon>
        <taxon>Viridiplantae</taxon>
        <taxon>Streptophyta</taxon>
        <taxon>Embryophyta</taxon>
        <taxon>Tracheophyta</taxon>
        <taxon>Spermatophyta</taxon>
        <taxon>Magnoliopsida</taxon>
        <taxon>eudicotyledons</taxon>
        <taxon>Gunneridae</taxon>
        <taxon>Pentapetalae</taxon>
        <taxon>rosids</taxon>
        <taxon>fabids</taxon>
        <taxon>Fabales</taxon>
        <taxon>Quillajaceae</taxon>
        <taxon>Quillaja</taxon>
    </lineage>
</organism>